<evidence type="ECO:0000313" key="8">
    <source>
        <dbReference type="Proteomes" id="UP000824120"/>
    </source>
</evidence>
<protein>
    <recommendedName>
        <fullName evidence="6">NB-ARC domain-containing protein</fullName>
    </recommendedName>
</protein>
<dbReference type="GO" id="GO:0006952">
    <property type="term" value="P:defense response"/>
    <property type="evidence" value="ECO:0007669"/>
    <property type="project" value="UniProtKB-KW"/>
</dbReference>
<dbReference type="InterPro" id="IPR042197">
    <property type="entry name" value="Apaf_helical"/>
</dbReference>
<accession>A0A9J6AM15</accession>
<comment type="similarity">
    <text evidence="1">Belongs to the disease resistance NB-LRR family.</text>
</comment>
<reference evidence="7 8" key="1">
    <citation type="submission" date="2020-09" db="EMBL/GenBank/DDBJ databases">
        <title>De no assembly of potato wild relative species, Solanum commersonii.</title>
        <authorList>
            <person name="Cho K."/>
        </authorList>
    </citation>
    <scope>NUCLEOTIDE SEQUENCE [LARGE SCALE GENOMIC DNA]</scope>
    <source>
        <strain evidence="7">LZ3.2</strain>
        <tissue evidence="7">Leaf</tissue>
    </source>
</reference>
<evidence type="ECO:0000259" key="6">
    <source>
        <dbReference type="Pfam" id="PF00931"/>
    </source>
</evidence>
<evidence type="ECO:0000256" key="5">
    <source>
        <dbReference type="ARBA" id="ARBA00022840"/>
    </source>
</evidence>
<dbReference type="FunFam" id="3.40.50.300:FF:001091">
    <property type="entry name" value="Probable disease resistance protein At1g61300"/>
    <property type="match status" value="1"/>
</dbReference>
<dbReference type="Gene3D" id="1.10.8.430">
    <property type="entry name" value="Helical domain of apoptotic protease-activating factors"/>
    <property type="match status" value="1"/>
</dbReference>
<dbReference type="PANTHER" id="PTHR36766">
    <property type="entry name" value="PLANT BROAD-SPECTRUM MILDEW RESISTANCE PROTEIN RPW8"/>
    <property type="match status" value="1"/>
</dbReference>
<evidence type="ECO:0000256" key="2">
    <source>
        <dbReference type="ARBA" id="ARBA00022614"/>
    </source>
</evidence>
<dbReference type="GO" id="GO:0043531">
    <property type="term" value="F:ADP binding"/>
    <property type="evidence" value="ECO:0007669"/>
    <property type="project" value="InterPro"/>
</dbReference>
<keyword evidence="5" id="KW-0067">ATP-binding</keyword>
<evidence type="ECO:0000256" key="1">
    <source>
        <dbReference type="ARBA" id="ARBA00008894"/>
    </source>
</evidence>
<comment type="caution">
    <text evidence="7">The sequence shown here is derived from an EMBL/GenBank/DDBJ whole genome shotgun (WGS) entry which is preliminary data.</text>
</comment>
<evidence type="ECO:0000313" key="7">
    <source>
        <dbReference type="EMBL" id="KAG5625685.1"/>
    </source>
</evidence>
<dbReference type="Proteomes" id="UP000824120">
    <property type="component" value="Chromosome 2"/>
</dbReference>
<evidence type="ECO:0000256" key="4">
    <source>
        <dbReference type="ARBA" id="ARBA00022821"/>
    </source>
</evidence>
<organism evidence="7 8">
    <name type="scientific">Solanum commersonii</name>
    <name type="common">Commerson's wild potato</name>
    <name type="synonym">Commerson's nightshade</name>
    <dbReference type="NCBI Taxonomy" id="4109"/>
    <lineage>
        <taxon>Eukaryota</taxon>
        <taxon>Viridiplantae</taxon>
        <taxon>Streptophyta</taxon>
        <taxon>Embryophyta</taxon>
        <taxon>Tracheophyta</taxon>
        <taxon>Spermatophyta</taxon>
        <taxon>Magnoliopsida</taxon>
        <taxon>eudicotyledons</taxon>
        <taxon>Gunneridae</taxon>
        <taxon>Pentapetalae</taxon>
        <taxon>asterids</taxon>
        <taxon>lamiids</taxon>
        <taxon>Solanales</taxon>
        <taxon>Solanaceae</taxon>
        <taxon>Solanoideae</taxon>
        <taxon>Solaneae</taxon>
        <taxon>Solanum</taxon>
    </lineage>
</organism>
<sequence>MAAYPAVNSLIQTLELFQSTYPTLIHGQTAEMIDSLRASAEYFQNILESTNRHHQKNEFVMPKDLEGEMRVAVQQAEDFLESNIAKIMRKRQKGKIYRSKWTFQDEAGVLLQGLPQAIDKVDAARKKVIKNSTSTFDATVEERVFDSSSPKCDSTALLQEDTVGLDDASTDIIDRLLGSSPKREVITIWGLGGSGKATLARKVQDDPTVRSRFSIHAWVTISQEFQFRQVLLKLVRCITGNEFQEMSNDQLMDKSYKALKGWRYLIVIDDVWSTEIWDVISRVLPEDRNGSRIILTTRNGCVAMHVNSEVHPYQMMPLRLYDSWTLLHKKLFGVEQSCPAELEEIGREIVGKCQGLSLAILVVAGYLS</sequence>
<dbReference type="InterPro" id="IPR002182">
    <property type="entry name" value="NB-ARC"/>
</dbReference>
<proteinExistence type="inferred from homology"/>
<keyword evidence="4" id="KW-0611">Plant defense</keyword>
<dbReference type="SUPFAM" id="SSF52540">
    <property type="entry name" value="P-loop containing nucleoside triphosphate hydrolases"/>
    <property type="match status" value="1"/>
</dbReference>
<gene>
    <name evidence="7" type="ORF">H5410_010903</name>
</gene>
<dbReference type="Gene3D" id="1.20.5.4130">
    <property type="match status" value="1"/>
</dbReference>
<dbReference type="GO" id="GO:0005524">
    <property type="term" value="F:ATP binding"/>
    <property type="evidence" value="ECO:0007669"/>
    <property type="project" value="UniProtKB-KW"/>
</dbReference>
<dbReference type="Gene3D" id="3.40.50.300">
    <property type="entry name" value="P-loop containing nucleotide triphosphate hydrolases"/>
    <property type="match status" value="1"/>
</dbReference>
<keyword evidence="3" id="KW-0547">Nucleotide-binding</keyword>
<dbReference type="InterPro" id="IPR027417">
    <property type="entry name" value="P-loop_NTPase"/>
</dbReference>
<dbReference type="OrthoDB" id="909160at2759"/>
<dbReference type="Pfam" id="PF00931">
    <property type="entry name" value="NB-ARC"/>
    <property type="match status" value="1"/>
</dbReference>
<dbReference type="PANTHER" id="PTHR36766:SF52">
    <property type="entry name" value="LATE BLIGHT RESISTANCE PROTEIN HOMOLOG R1B-8"/>
    <property type="match status" value="1"/>
</dbReference>
<keyword evidence="8" id="KW-1185">Reference proteome</keyword>
<dbReference type="PRINTS" id="PR00364">
    <property type="entry name" value="DISEASERSIST"/>
</dbReference>
<dbReference type="EMBL" id="JACXVP010000002">
    <property type="protein sequence ID" value="KAG5625685.1"/>
    <property type="molecule type" value="Genomic_DNA"/>
</dbReference>
<evidence type="ECO:0000256" key="3">
    <source>
        <dbReference type="ARBA" id="ARBA00022741"/>
    </source>
</evidence>
<feature type="domain" description="NB-ARC" evidence="6">
    <location>
        <begin position="170"/>
        <end position="332"/>
    </location>
</feature>
<keyword evidence="2" id="KW-0433">Leucine-rich repeat</keyword>
<name>A0A9J6AM15_SOLCO</name>
<dbReference type="AlphaFoldDB" id="A0A9J6AM15"/>